<dbReference type="EMBL" id="JANUXX010000006">
    <property type="protein sequence ID" value="MCS4488441.1"/>
    <property type="molecule type" value="Genomic_DNA"/>
</dbReference>
<dbReference type="RefSeq" id="WP_259138635.1">
    <property type="nucleotide sequence ID" value="NZ_JANUXX010000006.1"/>
</dbReference>
<dbReference type="InterPro" id="IPR050300">
    <property type="entry name" value="GDXG_lipolytic_enzyme"/>
</dbReference>
<dbReference type="PANTHER" id="PTHR48081">
    <property type="entry name" value="AB HYDROLASE SUPERFAMILY PROTEIN C4A8.06C"/>
    <property type="match status" value="1"/>
</dbReference>
<name>A0ABT2F8X1_9STRE</name>
<dbReference type="Pfam" id="PF20434">
    <property type="entry name" value="BD-FAE"/>
    <property type="match status" value="1"/>
</dbReference>
<dbReference type="PANTHER" id="PTHR48081:SF13">
    <property type="entry name" value="ALPHA_BETA HYDROLASE"/>
    <property type="match status" value="1"/>
</dbReference>
<evidence type="ECO:0000259" key="2">
    <source>
        <dbReference type="Pfam" id="PF20434"/>
    </source>
</evidence>
<evidence type="ECO:0000256" key="1">
    <source>
        <dbReference type="ARBA" id="ARBA00022801"/>
    </source>
</evidence>
<reference evidence="3 4" key="1">
    <citation type="journal article" date="2023" name="Int. J. Syst. Evol. Microbiol.">
        <title>Streptococcus sciuri sp. nov., Staphylococcus marylandisciuri sp. nov. and Staphylococcus americanisciuri sp. nov., isolated from faeces of eastern grey squirrel (Sciurus carolinensis).</title>
        <authorList>
            <person name="Volokhov D.V."/>
            <person name="Zagorodnyaya T.A."/>
            <person name="Furtak V.A."/>
            <person name="Nattanmai G."/>
            <person name="Randall L."/>
            <person name="Jose S."/>
            <person name="Gao Y."/>
            <person name="Eisenberg T."/>
            <person name="Delmonte P."/>
            <person name="Blom J."/>
            <person name="Mitchell K.K."/>
        </authorList>
    </citation>
    <scope>NUCLEOTIDE SEQUENCE [LARGE SCALE GENOMIC DNA]</scope>
    <source>
        <strain evidence="3 4">SQ9-PEA</strain>
    </source>
</reference>
<sequence length="313" mass="35828">MKDYIRPERYSYEEFPTSTAQSKYEVIKVEADLSWRYPFIQMDEVYATKDDKDLHIHVIMPTPNFLFPSQATFPLIVYIQGSGFQKQNMGDHIAHLAEFAMRGYVIAMVEYRHTPEGTFPQQILDTKTAIRYLYKNKEKYHIEDERVILWGDSSGGHTVVMTAVTEELQEFSEEDNASQPLNILGVVDLYGPTVICRMNCQPSMGDHISAESREGQLFGGVPVLENLDQVEKANPLNYIDSSKTLPPFLIMHGDKDRLVPFEQSVLLYDALKDAGKEAAFYQLVGADHTMDAFFSPEMTEIVHEFMQRLLTKC</sequence>
<keyword evidence="1 3" id="KW-0378">Hydrolase</keyword>
<accession>A0ABT2F8X1</accession>
<evidence type="ECO:0000313" key="3">
    <source>
        <dbReference type="EMBL" id="MCS4488441.1"/>
    </source>
</evidence>
<dbReference type="InterPro" id="IPR049492">
    <property type="entry name" value="BD-FAE-like_dom"/>
</dbReference>
<keyword evidence="4" id="KW-1185">Reference proteome</keyword>
<dbReference type="Gene3D" id="3.40.50.1820">
    <property type="entry name" value="alpha/beta hydrolase"/>
    <property type="match status" value="1"/>
</dbReference>
<evidence type="ECO:0000313" key="4">
    <source>
        <dbReference type="Proteomes" id="UP001206548"/>
    </source>
</evidence>
<gene>
    <name evidence="3" type="ORF">NXS10_05645</name>
</gene>
<protein>
    <submittedName>
        <fullName evidence="3">Alpha/beta hydrolase</fullName>
    </submittedName>
</protein>
<dbReference type="GO" id="GO:0016787">
    <property type="term" value="F:hydrolase activity"/>
    <property type="evidence" value="ECO:0007669"/>
    <property type="project" value="UniProtKB-KW"/>
</dbReference>
<proteinExistence type="predicted"/>
<dbReference type="SUPFAM" id="SSF53474">
    <property type="entry name" value="alpha/beta-Hydrolases"/>
    <property type="match status" value="1"/>
</dbReference>
<dbReference type="Proteomes" id="UP001206548">
    <property type="component" value="Unassembled WGS sequence"/>
</dbReference>
<organism evidence="3 4">
    <name type="scientific">Streptococcus sciuri</name>
    <dbReference type="NCBI Taxonomy" id="2973939"/>
    <lineage>
        <taxon>Bacteria</taxon>
        <taxon>Bacillati</taxon>
        <taxon>Bacillota</taxon>
        <taxon>Bacilli</taxon>
        <taxon>Lactobacillales</taxon>
        <taxon>Streptococcaceae</taxon>
        <taxon>Streptococcus</taxon>
    </lineage>
</organism>
<feature type="domain" description="BD-FAE-like" evidence="2">
    <location>
        <begin position="70"/>
        <end position="271"/>
    </location>
</feature>
<dbReference type="InterPro" id="IPR029058">
    <property type="entry name" value="AB_hydrolase_fold"/>
</dbReference>
<comment type="caution">
    <text evidence="3">The sequence shown here is derived from an EMBL/GenBank/DDBJ whole genome shotgun (WGS) entry which is preliminary data.</text>
</comment>